<dbReference type="Gene3D" id="3.30.70.1450">
    <property type="entry name" value="Regulator of K+ conductance, C-terminal domain"/>
    <property type="match status" value="1"/>
</dbReference>
<organism evidence="3 4">
    <name type="scientific">Leucobacter insecticola</name>
    <dbReference type="NCBI Taxonomy" id="2714934"/>
    <lineage>
        <taxon>Bacteria</taxon>
        <taxon>Bacillati</taxon>
        <taxon>Actinomycetota</taxon>
        <taxon>Actinomycetes</taxon>
        <taxon>Micrococcales</taxon>
        <taxon>Microbacteriaceae</taxon>
        <taxon>Leucobacter</taxon>
    </lineage>
</organism>
<sequence length="233" mass="24835">MSNFLSFGDRTRRIADVDSVAVIGLGRFGTALALELMRTGTEVLGVDADEDIVQSLNGQLTQVVRADATRLETLEQLDIGSFDRVVVGVGSDIRASVLTASLLLRLNVPAVWAKADDEQHALILEQLGVHRVVAPEKEMGRRVAHLVRGAATDYFEVEPGFAMVKTTVPEGLVDVTLGASAGKLPKSISIAAVRSADGTWRNASASQERVLCAGDVFLIVGPTAQVEAFAQLR</sequence>
<dbReference type="InterPro" id="IPR003148">
    <property type="entry name" value="RCK_N"/>
</dbReference>
<name>A0A6G8FIT1_9MICO</name>
<proteinExistence type="predicted"/>
<feature type="domain" description="RCK N-terminal" evidence="1">
    <location>
        <begin position="17"/>
        <end position="139"/>
    </location>
</feature>
<dbReference type="InterPro" id="IPR036291">
    <property type="entry name" value="NAD(P)-bd_dom_sf"/>
</dbReference>
<protein>
    <submittedName>
        <fullName evidence="3">TrkA family potassium uptake protein</fullName>
    </submittedName>
</protein>
<evidence type="ECO:0000259" key="2">
    <source>
        <dbReference type="PROSITE" id="PS51202"/>
    </source>
</evidence>
<keyword evidence="4" id="KW-1185">Reference proteome</keyword>
<dbReference type="InterPro" id="IPR036721">
    <property type="entry name" value="RCK_C_sf"/>
</dbReference>
<feature type="domain" description="RCK C-terminal" evidence="2">
    <location>
        <begin position="150"/>
        <end position="233"/>
    </location>
</feature>
<dbReference type="PANTHER" id="PTHR43833:SF7">
    <property type="entry name" value="KTR SYSTEM POTASSIUM UPTAKE PROTEIN C"/>
    <property type="match status" value="1"/>
</dbReference>
<dbReference type="SUPFAM" id="SSF51735">
    <property type="entry name" value="NAD(P)-binding Rossmann-fold domains"/>
    <property type="match status" value="1"/>
</dbReference>
<accession>A0A6G8FIT1</accession>
<dbReference type="AlphaFoldDB" id="A0A6G8FIT1"/>
<dbReference type="InterPro" id="IPR006037">
    <property type="entry name" value="RCK_C"/>
</dbReference>
<dbReference type="RefSeq" id="WP_166323133.1">
    <property type="nucleotide sequence ID" value="NZ_CP049934.1"/>
</dbReference>
<evidence type="ECO:0000313" key="4">
    <source>
        <dbReference type="Proteomes" id="UP000501387"/>
    </source>
</evidence>
<dbReference type="KEGG" id="lins:G7067_07310"/>
<gene>
    <name evidence="3" type="ORF">G7067_07310</name>
</gene>
<dbReference type="GO" id="GO:0006813">
    <property type="term" value="P:potassium ion transport"/>
    <property type="evidence" value="ECO:0007669"/>
    <property type="project" value="InterPro"/>
</dbReference>
<dbReference type="PROSITE" id="PS51202">
    <property type="entry name" value="RCK_C"/>
    <property type="match status" value="1"/>
</dbReference>
<dbReference type="PANTHER" id="PTHR43833">
    <property type="entry name" value="POTASSIUM CHANNEL PROTEIN 2-RELATED-RELATED"/>
    <property type="match status" value="1"/>
</dbReference>
<reference evidence="3 4" key="1">
    <citation type="submission" date="2020-03" db="EMBL/GenBank/DDBJ databases">
        <title>Leucobacter sp. nov., isolated from beetles.</title>
        <authorList>
            <person name="Hyun D.-W."/>
            <person name="Bae J.-W."/>
        </authorList>
    </citation>
    <scope>NUCLEOTIDE SEQUENCE [LARGE SCALE GENOMIC DNA]</scope>
    <source>
        <strain evidence="3 4">HDW9B</strain>
    </source>
</reference>
<dbReference type="Gene3D" id="3.40.50.720">
    <property type="entry name" value="NAD(P)-binding Rossmann-like Domain"/>
    <property type="match status" value="1"/>
</dbReference>
<evidence type="ECO:0000259" key="1">
    <source>
        <dbReference type="PROSITE" id="PS51201"/>
    </source>
</evidence>
<dbReference type="Pfam" id="PF02254">
    <property type="entry name" value="TrkA_N"/>
    <property type="match status" value="1"/>
</dbReference>
<dbReference type="Proteomes" id="UP000501387">
    <property type="component" value="Chromosome"/>
</dbReference>
<evidence type="ECO:0000313" key="3">
    <source>
        <dbReference type="EMBL" id="QIM16275.1"/>
    </source>
</evidence>
<dbReference type="GO" id="GO:0008324">
    <property type="term" value="F:monoatomic cation transmembrane transporter activity"/>
    <property type="evidence" value="ECO:0007669"/>
    <property type="project" value="InterPro"/>
</dbReference>
<dbReference type="InterPro" id="IPR050721">
    <property type="entry name" value="Trk_Ktr_HKT_K-transport"/>
</dbReference>
<dbReference type="SUPFAM" id="SSF116726">
    <property type="entry name" value="TrkA C-terminal domain-like"/>
    <property type="match status" value="1"/>
</dbReference>
<dbReference type="EMBL" id="CP049934">
    <property type="protein sequence ID" value="QIM16275.1"/>
    <property type="molecule type" value="Genomic_DNA"/>
</dbReference>
<dbReference type="PROSITE" id="PS51201">
    <property type="entry name" value="RCK_N"/>
    <property type="match status" value="1"/>
</dbReference>